<dbReference type="InterPro" id="IPR052592">
    <property type="entry name" value="LRR-RLK"/>
</dbReference>
<dbReference type="InterPro" id="IPR001611">
    <property type="entry name" value="Leu-rich_rpt"/>
</dbReference>
<evidence type="ECO:0000256" key="1">
    <source>
        <dbReference type="ARBA" id="ARBA00022614"/>
    </source>
</evidence>
<dbReference type="SUPFAM" id="SSF52058">
    <property type="entry name" value="L domain-like"/>
    <property type="match status" value="1"/>
</dbReference>
<dbReference type="Gene3D" id="3.80.10.10">
    <property type="entry name" value="Ribonuclease Inhibitor"/>
    <property type="match status" value="3"/>
</dbReference>
<evidence type="ECO:0000256" key="2">
    <source>
        <dbReference type="ARBA" id="ARBA00022737"/>
    </source>
</evidence>
<organism evidence="3 4">
    <name type="scientific">Gossypium stocksii</name>
    <dbReference type="NCBI Taxonomy" id="47602"/>
    <lineage>
        <taxon>Eukaryota</taxon>
        <taxon>Viridiplantae</taxon>
        <taxon>Streptophyta</taxon>
        <taxon>Embryophyta</taxon>
        <taxon>Tracheophyta</taxon>
        <taxon>Spermatophyta</taxon>
        <taxon>Magnoliopsida</taxon>
        <taxon>eudicotyledons</taxon>
        <taxon>Gunneridae</taxon>
        <taxon>Pentapetalae</taxon>
        <taxon>rosids</taxon>
        <taxon>malvids</taxon>
        <taxon>Malvales</taxon>
        <taxon>Malvaceae</taxon>
        <taxon>Malvoideae</taxon>
        <taxon>Gossypium</taxon>
    </lineage>
</organism>
<dbReference type="Proteomes" id="UP000828251">
    <property type="component" value="Unassembled WGS sequence"/>
</dbReference>
<dbReference type="Pfam" id="PF00560">
    <property type="entry name" value="LRR_1"/>
    <property type="match status" value="4"/>
</dbReference>
<evidence type="ECO:0000313" key="4">
    <source>
        <dbReference type="Proteomes" id="UP000828251"/>
    </source>
</evidence>
<evidence type="ECO:0000313" key="3">
    <source>
        <dbReference type="EMBL" id="KAH1108831.1"/>
    </source>
</evidence>
<keyword evidence="1" id="KW-0433">Leucine-rich repeat</keyword>
<dbReference type="Pfam" id="PF13855">
    <property type="entry name" value="LRR_8"/>
    <property type="match status" value="2"/>
</dbReference>
<dbReference type="FunFam" id="3.80.10.10:FF:000383">
    <property type="entry name" value="Leucine-rich repeat receptor protein kinase EMS1"/>
    <property type="match status" value="1"/>
</dbReference>
<gene>
    <name evidence="3" type="ORF">J1N35_012599</name>
</gene>
<keyword evidence="4" id="KW-1185">Reference proteome</keyword>
<dbReference type="OrthoDB" id="1000216at2759"/>
<dbReference type="PRINTS" id="PR00019">
    <property type="entry name" value="LEURICHRPT"/>
</dbReference>
<dbReference type="PANTHER" id="PTHR48054:SF69">
    <property type="entry name" value="LEUCINE-RICH REPEAT-CONTAINING N-TERMINAL PLANT-TYPE DOMAIN-CONTAINING PROTEIN"/>
    <property type="match status" value="1"/>
</dbReference>
<proteinExistence type="predicted"/>
<dbReference type="AlphaFoldDB" id="A0A9D3W4W0"/>
<dbReference type="PANTHER" id="PTHR48054">
    <property type="entry name" value="RECEPTOR KINASE-LIKE PROTEIN XA21"/>
    <property type="match status" value="1"/>
</dbReference>
<keyword evidence="2" id="KW-0677">Repeat</keyword>
<dbReference type="EMBL" id="JAIQCV010000004">
    <property type="protein sequence ID" value="KAH1108831.1"/>
    <property type="molecule type" value="Genomic_DNA"/>
</dbReference>
<sequence length="369" mass="40913">MSDVALTSFLNLTSSLQHLSLRNCELHGEFPAQVFQLPNLKQIDLAGNENLTEPSSIRYVDLSYNCIGGPIPDSIFELVNLTVLDLSSNNLSGVIKPDMLLKLTSLEDLDVSNNSLLSLSTSGNDVNYSFPQLKRVLFSSCNVRQFSNFFRSSKMEVLDLSNNKISGGISKWEAEGWEELQVLNLSHNILTTLEQFPGKSLRILDLQSNLLQGQIPSLQIRNPYVFSISKNKLTGNIPSSICNWSSLVILDLSKNNLSGTIPDCLGNLSSLKFMDLQVNNVYGKIPDCFANNELTHLILSDNRLEGLVPPSLVKSTSLEVLNLENNKLTGRLPHWLTSLLSLQVLILRCNRFHGSLSDSITLFNVSVCE</sequence>
<name>A0A9D3W4W0_9ROSI</name>
<dbReference type="PROSITE" id="PS51450">
    <property type="entry name" value="LRR"/>
    <property type="match status" value="2"/>
</dbReference>
<protein>
    <submittedName>
        <fullName evidence="3">Uncharacterized protein</fullName>
    </submittedName>
</protein>
<dbReference type="InterPro" id="IPR032675">
    <property type="entry name" value="LRR_dom_sf"/>
</dbReference>
<accession>A0A9D3W4W0</accession>
<reference evidence="3 4" key="1">
    <citation type="journal article" date="2021" name="Plant Biotechnol. J.">
        <title>Multi-omics assisted identification of the key and species-specific regulatory components of drought-tolerant mechanisms in Gossypium stocksii.</title>
        <authorList>
            <person name="Yu D."/>
            <person name="Ke L."/>
            <person name="Zhang D."/>
            <person name="Wu Y."/>
            <person name="Sun Y."/>
            <person name="Mei J."/>
            <person name="Sun J."/>
            <person name="Sun Y."/>
        </authorList>
    </citation>
    <scope>NUCLEOTIDE SEQUENCE [LARGE SCALE GENOMIC DNA]</scope>
    <source>
        <strain evidence="4">cv. E1</strain>
        <tissue evidence="3">Leaf</tissue>
    </source>
</reference>
<comment type="caution">
    <text evidence="3">The sequence shown here is derived from an EMBL/GenBank/DDBJ whole genome shotgun (WGS) entry which is preliminary data.</text>
</comment>